<accession>A0A8J3E411</accession>
<evidence type="ECO:0000259" key="9">
    <source>
        <dbReference type="PROSITE" id="PS51007"/>
    </source>
</evidence>
<keyword evidence="6 7" id="KW-0408">Iron</keyword>
<dbReference type="EMBL" id="BMJQ01000013">
    <property type="protein sequence ID" value="GGF35076.1"/>
    <property type="molecule type" value="Genomic_DNA"/>
</dbReference>
<dbReference type="InterPro" id="IPR051395">
    <property type="entry name" value="Cytochrome_c_Peroxidase/MauG"/>
</dbReference>
<comment type="subcellular location">
    <subcellularLocation>
        <location evidence="1">Cell envelope</location>
    </subcellularLocation>
</comment>
<gene>
    <name evidence="10" type="ORF">GCM10011611_46650</name>
</gene>
<dbReference type="SUPFAM" id="SSF46626">
    <property type="entry name" value="Cytochrome c"/>
    <property type="match status" value="2"/>
</dbReference>
<dbReference type="PROSITE" id="PS51007">
    <property type="entry name" value="CYTC"/>
    <property type="match status" value="2"/>
</dbReference>
<feature type="domain" description="Cytochrome c" evidence="9">
    <location>
        <begin position="41"/>
        <end position="205"/>
    </location>
</feature>
<evidence type="ECO:0000256" key="4">
    <source>
        <dbReference type="ARBA" id="ARBA00022729"/>
    </source>
</evidence>
<dbReference type="GO" id="GO:0009055">
    <property type="term" value="F:electron transfer activity"/>
    <property type="evidence" value="ECO:0007669"/>
    <property type="project" value="InterPro"/>
</dbReference>
<dbReference type="AlphaFoldDB" id="A0A8J3E411"/>
<dbReference type="GO" id="GO:0030313">
    <property type="term" value="C:cell envelope"/>
    <property type="evidence" value="ECO:0007669"/>
    <property type="project" value="UniProtKB-SubCell"/>
</dbReference>
<dbReference type="Pfam" id="PF03150">
    <property type="entry name" value="CCP_MauG"/>
    <property type="match status" value="1"/>
</dbReference>
<dbReference type="InterPro" id="IPR004852">
    <property type="entry name" value="Di-haem_cyt_c_peroxidsae"/>
</dbReference>
<reference evidence="10" key="2">
    <citation type="submission" date="2020-09" db="EMBL/GenBank/DDBJ databases">
        <authorList>
            <person name="Sun Q."/>
            <person name="Zhou Y."/>
        </authorList>
    </citation>
    <scope>NUCLEOTIDE SEQUENCE</scope>
    <source>
        <strain evidence="10">CGMCC 1.15725</strain>
    </source>
</reference>
<feature type="region of interest" description="Disordered" evidence="8">
    <location>
        <begin position="114"/>
        <end position="137"/>
    </location>
</feature>
<dbReference type="InterPro" id="IPR036909">
    <property type="entry name" value="Cyt_c-like_dom_sf"/>
</dbReference>
<keyword evidence="2 7" id="KW-0349">Heme</keyword>
<evidence type="ECO:0000256" key="8">
    <source>
        <dbReference type="SAM" id="MobiDB-lite"/>
    </source>
</evidence>
<evidence type="ECO:0000256" key="6">
    <source>
        <dbReference type="ARBA" id="ARBA00023004"/>
    </source>
</evidence>
<dbReference type="Proteomes" id="UP000646365">
    <property type="component" value="Unassembled WGS sequence"/>
</dbReference>
<sequence length="411" mass="44491">MGIVRKKILWSLLPVLVGLVATGKAPAEVMSRAEARRQAEALQALGAKLFTDPHLSASGKLSCASCHDPAHGFSPANALPVQMGGADMKQPGTRAVPSLTYLEATPPFTEHFFESEDDGDESVDNGPTGGLTWDGRVDRGRDQARIPLLSAHEMANRNPAEVAGRLEKAGYAAALRRILGVKLATPDQVFDAAAEAIEVYEQDYRVFYPYSSKYDAFLAGKATLSPAEARGLALFEDPAKGNCASCHISERAPNGTPPSFTDYGLIAIGVPRNRAIPVNADPNHFDLGLCGPDRTDFKDRKEYCGLFKTPSLRNVALRQSFMHNGGFHSLRQVLEFYVERDTDPGKWYGRKPDGTVDKYDDLPAAYHGNVNTDPPFDRKPGDKPALDAAEIDDVIAFLGTLTDGYKAAAAR</sequence>
<evidence type="ECO:0000256" key="1">
    <source>
        <dbReference type="ARBA" id="ARBA00004196"/>
    </source>
</evidence>
<protein>
    <submittedName>
        <fullName evidence="10">Cytochrome-c peroxidase</fullName>
    </submittedName>
</protein>
<dbReference type="Gene3D" id="1.10.760.10">
    <property type="entry name" value="Cytochrome c-like domain"/>
    <property type="match status" value="2"/>
</dbReference>
<proteinExistence type="predicted"/>
<name>A0A8J3E411_9PROT</name>
<comment type="caution">
    <text evidence="10">The sequence shown here is derived from an EMBL/GenBank/DDBJ whole genome shotgun (WGS) entry which is preliminary data.</text>
</comment>
<feature type="domain" description="Cytochrome c" evidence="9">
    <location>
        <begin position="226"/>
        <end position="402"/>
    </location>
</feature>
<evidence type="ECO:0000256" key="2">
    <source>
        <dbReference type="ARBA" id="ARBA00022617"/>
    </source>
</evidence>
<evidence type="ECO:0000256" key="5">
    <source>
        <dbReference type="ARBA" id="ARBA00023002"/>
    </source>
</evidence>
<keyword evidence="5" id="KW-0560">Oxidoreductase</keyword>
<keyword evidence="10" id="KW-0575">Peroxidase</keyword>
<dbReference type="InterPro" id="IPR009056">
    <property type="entry name" value="Cyt_c-like_dom"/>
</dbReference>
<evidence type="ECO:0000256" key="7">
    <source>
        <dbReference type="PROSITE-ProRule" id="PRU00433"/>
    </source>
</evidence>
<evidence type="ECO:0000313" key="11">
    <source>
        <dbReference type="Proteomes" id="UP000646365"/>
    </source>
</evidence>
<organism evidence="10 11">
    <name type="scientific">Aliidongia dinghuensis</name>
    <dbReference type="NCBI Taxonomy" id="1867774"/>
    <lineage>
        <taxon>Bacteria</taxon>
        <taxon>Pseudomonadati</taxon>
        <taxon>Pseudomonadota</taxon>
        <taxon>Alphaproteobacteria</taxon>
        <taxon>Rhodospirillales</taxon>
        <taxon>Dongiaceae</taxon>
        <taxon>Aliidongia</taxon>
    </lineage>
</organism>
<dbReference type="PANTHER" id="PTHR30600:SF10">
    <property type="entry name" value="BLL6722 PROTEIN"/>
    <property type="match status" value="1"/>
</dbReference>
<dbReference type="GO" id="GO:0020037">
    <property type="term" value="F:heme binding"/>
    <property type="evidence" value="ECO:0007669"/>
    <property type="project" value="InterPro"/>
</dbReference>
<keyword evidence="3 7" id="KW-0479">Metal-binding</keyword>
<keyword evidence="4" id="KW-0732">Signal</keyword>
<evidence type="ECO:0000313" key="10">
    <source>
        <dbReference type="EMBL" id="GGF35076.1"/>
    </source>
</evidence>
<dbReference type="GO" id="GO:0046872">
    <property type="term" value="F:metal ion binding"/>
    <property type="evidence" value="ECO:0007669"/>
    <property type="project" value="UniProtKB-KW"/>
</dbReference>
<evidence type="ECO:0000256" key="3">
    <source>
        <dbReference type="ARBA" id="ARBA00022723"/>
    </source>
</evidence>
<reference evidence="10" key="1">
    <citation type="journal article" date="2014" name="Int. J. Syst. Evol. Microbiol.">
        <title>Complete genome sequence of Corynebacterium casei LMG S-19264T (=DSM 44701T), isolated from a smear-ripened cheese.</title>
        <authorList>
            <consortium name="US DOE Joint Genome Institute (JGI-PGF)"/>
            <person name="Walter F."/>
            <person name="Albersmeier A."/>
            <person name="Kalinowski J."/>
            <person name="Ruckert C."/>
        </authorList>
    </citation>
    <scope>NUCLEOTIDE SEQUENCE</scope>
    <source>
        <strain evidence="10">CGMCC 1.15725</strain>
    </source>
</reference>
<dbReference type="PANTHER" id="PTHR30600">
    <property type="entry name" value="CYTOCHROME C PEROXIDASE-RELATED"/>
    <property type="match status" value="1"/>
</dbReference>
<dbReference type="GO" id="GO:0004130">
    <property type="term" value="F:cytochrome-c peroxidase activity"/>
    <property type="evidence" value="ECO:0007669"/>
    <property type="project" value="TreeGrafter"/>
</dbReference>
<keyword evidence="11" id="KW-1185">Reference proteome</keyword>